<organism evidence="2 3">
    <name type="scientific">Collybia nuda</name>
    <dbReference type="NCBI Taxonomy" id="64659"/>
    <lineage>
        <taxon>Eukaryota</taxon>
        <taxon>Fungi</taxon>
        <taxon>Dikarya</taxon>
        <taxon>Basidiomycota</taxon>
        <taxon>Agaricomycotina</taxon>
        <taxon>Agaricomycetes</taxon>
        <taxon>Agaricomycetidae</taxon>
        <taxon>Agaricales</taxon>
        <taxon>Tricholomatineae</taxon>
        <taxon>Clitocybaceae</taxon>
        <taxon>Collybia</taxon>
    </lineage>
</organism>
<name>A0A9P6CIN9_9AGAR</name>
<evidence type="ECO:0000313" key="2">
    <source>
        <dbReference type="EMBL" id="KAF9467587.1"/>
    </source>
</evidence>
<dbReference type="OrthoDB" id="10003767at2759"/>
<reference evidence="2" key="1">
    <citation type="submission" date="2020-11" db="EMBL/GenBank/DDBJ databases">
        <authorList>
            <consortium name="DOE Joint Genome Institute"/>
            <person name="Ahrendt S."/>
            <person name="Riley R."/>
            <person name="Andreopoulos W."/>
            <person name="Labutti K."/>
            <person name="Pangilinan J."/>
            <person name="Ruiz-Duenas F.J."/>
            <person name="Barrasa J.M."/>
            <person name="Sanchez-Garcia M."/>
            <person name="Camarero S."/>
            <person name="Miyauchi S."/>
            <person name="Serrano A."/>
            <person name="Linde D."/>
            <person name="Babiker R."/>
            <person name="Drula E."/>
            <person name="Ayuso-Fernandez I."/>
            <person name="Pacheco R."/>
            <person name="Padilla G."/>
            <person name="Ferreira P."/>
            <person name="Barriuso J."/>
            <person name="Kellner H."/>
            <person name="Castanera R."/>
            <person name="Alfaro M."/>
            <person name="Ramirez L."/>
            <person name="Pisabarro A.G."/>
            <person name="Kuo A."/>
            <person name="Tritt A."/>
            <person name="Lipzen A."/>
            <person name="He G."/>
            <person name="Yan M."/>
            <person name="Ng V."/>
            <person name="Cullen D."/>
            <person name="Martin F."/>
            <person name="Rosso M.-N."/>
            <person name="Henrissat B."/>
            <person name="Hibbett D."/>
            <person name="Martinez A.T."/>
            <person name="Grigoriev I.V."/>
        </authorList>
    </citation>
    <scope>NUCLEOTIDE SEQUENCE</scope>
    <source>
        <strain evidence="2">CBS 247.69</strain>
    </source>
</reference>
<gene>
    <name evidence="2" type="ORF">BDZ94DRAFT_1248483</name>
</gene>
<sequence length="108" mass="11985">MLAVIQPFPLLFPIAHWMGLPLFCLARIWILRTCSSMTVASSLILLTGITSTRCPCQGGAAAYPMWLTVDWDPLFYGRSEDASPEGHWKMSVACACTLHGHLHALKKR</sequence>
<comment type="caution">
    <text evidence="2">The sequence shown here is derived from an EMBL/GenBank/DDBJ whole genome shotgun (WGS) entry which is preliminary data.</text>
</comment>
<evidence type="ECO:0000313" key="3">
    <source>
        <dbReference type="Proteomes" id="UP000807353"/>
    </source>
</evidence>
<evidence type="ECO:0000256" key="1">
    <source>
        <dbReference type="SAM" id="Phobius"/>
    </source>
</evidence>
<keyword evidence="1" id="KW-1133">Transmembrane helix</keyword>
<keyword evidence="3" id="KW-1185">Reference proteome</keyword>
<dbReference type="Proteomes" id="UP000807353">
    <property type="component" value="Unassembled WGS sequence"/>
</dbReference>
<accession>A0A9P6CIN9</accession>
<proteinExistence type="predicted"/>
<dbReference type="AlphaFoldDB" id="A0A9P6CIN9"/>
<dbReference type="EMBL" id="MU150236">
    <property type="protein sequence ID" value="KAF9467587.1"/>
    <property type="molecule type" value="Genomic_DNA"/>
</dbReference>
<keyword evidence="1" id="KW-0812">Transmembrane</keyword>
<protein>
    <submittedName>
        <fullName evidence="2">Uncharacterized protein</fullName>
    </submittedName>
</protein>
<keyword evidence="1" id="KW-0472">Membrane</keyword>
<feature type="transmembrane region" description="Helical" evidence="1">
    <location>
        <begin position="12"/>
        <end position="30"/>
    </location>
</feature>